<protein>
    <submittedName>
        <fullName evidence="1">Uncharacterized protein</fullName>
    </submittedName>
</protein>
<dbReference type="Proteomes" id="UP001058074">
    <property type="component" value="Unassembled WGS sequence"/>
</dbReference>
<evidence type="ECO:0000313" key="2">
    <source>
        <dbReference type="Proteomes" id="UP001058074"/>
    </source>
</evidence>
<organism evidence="1 2">
    <name type="scientific">Inconstantimicrobium mannanitabidum</name>
    <dbReference type="NCBI Taxonomy" id="1604901"/>
    <lineage>
        <taxon>Bacteria</taxon>
        <taxon>Bacillati</taxon>
        <taxon>Bacillota</taxon>
        <taxon>Clostridia</taxon>
        <taxon>Eubacteriales</taxon>
        <taxon>Clostridiaceae</taxon>
        <taxon>Inconstantimicrobium</taxon>
    </lineage>
</organism>
<name>A0ACB5RG78_9CLOT</name>
<keyword evidence="2" id="KW-1185">Reference proteome</keyword>
<gene>
    <name evidence="1" type="ORF">rsdtw13_33590</name>
</gene>
<proteinExistence type="predicted"/>
<evidence type="ECO:0000313" key="1">
    <source>
        <dbReference type="EMBL" id="GKX68101.1"/>
    </source>
</evidence>
<sequence length="343" mass="39612">MKKSFKIFGVFIVVALVLQTCILLVLNYKVFAGFKPSDTVIAENNKQSQKSVDKTKEEKKISIESDAKELKISYDNNYISYINKDNKLAYIDIQNNKNKVIDDIIPVMYRWSEDNLVIVGKNETKRNAYDFYEYNTKTQELNKLQTLSLTDRKGTIEDIKCSPFKTLIFVHVKNYGEDQIYKLNVKNEFDKVDLKINTIDNIAMIPHEDKIIYNSGKSNNFYITYVDKKVVLQEEGKKVLLGVDNGDKIYIGIEQDNKIKTIYSGRMTESIANWKKNDLTEPIDEGSLYINGNSIYKVDNQKLKVTDLTSNKEESFEGKFISIDSNTLIYNLDNQIKIKKLAK</sequence>
<dbReference type="EMBL" id="BROD01000001">
    <property type="protein sequence ID" value="GKX68101.1"/>
    <property type="molecule type" value="Genomic_DNA"/>
</dbReference>
<comment type="caution">
    <text evidence="1">The sequence shown here is derived from an EMBL/GenBank/DDBJ whole genome shotgun (WGS) entry which is preliminary data.</text>
</comment>
<accession>A0ACB5RG78</accession>
<reference evidence="1" key="1">
    <citation type="journal article" date="2025" name="Int. J. Syst. Evol. Microbiol.">
        <title>Inconstantimicrobium mannanitabidum sp. nov., a novel member of the family Clostridiaceae isolated from anoxic soil under the treatment of reductive soil disinfestation.</title>
        <authorList>
            <person name="Ueki A."/>
            <person name="Tonouchi A."/>
            <person name="Honma S."/>
            <person name="Kaku N."/>
            <person name="Ueki K."/>
        </authorList>
    </citation>
    <scope>NUCLEOTIDE SEQUENCE</scope>
    <source>
        <strain evidence="1">TW13</strain>
    </source>
</reference>